<protein>
    <recommendedName>
        <fullName evidence="11">Reverse transcriptase RNase H-like domain-containing protein</fullName>
    </recommendedName>
</protein>
<dbReference type="Gene3D" id="3.90.550.10">
    <property type="entry name" value="Spore Coat Polysaccharide Biosynthesis Protein SpsA, Chain A"/>
    <property type="match status" value="1"/>
</dbReference>
<gene>
    <name evidence="12" type="ORF">RIMI_LOCUS879418</name>
</gene>
<evidence type="ECO:0000256" key="8">
    <source>
        <dbReference type="ARBA" id="ARBA00022759"/>
    </source>
</evidence>
<dbReference type="SUPFAM" id="SSF56672">
    <property type="entry name" value="DNA/RNA polymerases"/>
    <property type="match status" value="1"/>
</dbReference>
<dbReference type="SUPFAM" id="SSF53448">
    <property type="entry name" value="Nucleotide-diphospho-sugar transferases"/>
    <property type="match status" value="1"/>
</dbReference>
<dbReference type="Pfam" id="PF03414">
    <property type="entry name" value="Glyco_transf_6"/>
    <property type="match status" value="1"/>
</dbReference>
<dbReference type="EMBL" id="CAUEEQ010001113">
    <property type="protein sequence ID" value="CAJ0918837.1"/>
    <property type="molecule type" value="Genomic_DNA"/>
</dbReference>
<evidence type="ECO:0000259" key="11">
    <source>
        <dbReference type="Pfam" id="PF17917"/>
    </source>
</evidence>
<dbReference type="CDD" id="cd09274">
    <property type="entry name" value="RNase_HI_RT_Ty3"/>
    <property type="match status" value="1"/>
</dbReference>
<reference evidence="12" key="1">
    <citation type="submission" date="2023-07" db="EMBL/GenBank/DDBJ databases">
        <authorList>
            <person name="Stuckert A."/>
        </authorList>
    </citation>
    <scope>NUCLEOTIDE SEQUENCE</scope>
</reference>
<keyword evidence="6" id="KW-0548">Nucleotidyltransferase</keyword>
<evidence type="ECO:0000256" key="10">
    <source>
        <dbReference type="ARBA" id="ARBA00022918"/>
    </source>
</evidence>
<feature type="non-terminal residue" evidence="12">
    <location>
        <position position="1"/>
    </location>
</feature>
<dbReference type="InterPro" id="IPR005076">
    <property type="entry name" value="Glyco_trans_6"/>
</dbReference>
<evidence type="ECO:0000256" key="7">
    <source>
        <dbReference type="ARBA" id="ARBA00022722"/>
    </source>
</evidence>
<dbReference type="Proteomes" id="UP001176940">
    <property type="component" value="Unassembled WGS sequence"/>
</dbReference>
<evidence type="ECO:0000256" key="4">
    <source>
        <dbReference type="ARBA" id="ARBA00022676"/>
    </source>
</evidence>
<comment type="caution">
    <text evidence="12">The sequence shown here is derived from an EMBL/GenBank/DDBJ whole genome shotgun (WGS) entry which is preliminary data.</text>
</comment>
<keyword evidence="9" id="KW-0378">Hydrolase</keyword>
<evidence type="ECO:0000256" key="5">
    <source>
        <dbReference type="ARBA" id="ARBA00022679"/>
    </source>
</evidence>
<evidence type="ECO:0000256" key="2">
    <source>
        <dbReference type="ARBA" id="ARBA00004606"/>
    </source>
</evidence>
<dbReference type="InterPro" id="IPR043502">
    <property type="entry name" value="DNA/RNA_pol_sf"/>
</dbReference>
<keyword evidence="13" id="KW-1185">Reference proteome</keyword>
<comment type="subcellular location">
    <subcellularLocation>
        <location evidence="2">Membrane</location>
        <topology evidence="2">Single-pass type II membrane protein</topology>
    </subcellularLocation>
</comment>
<keyword evidence="4" id="KW-0328">Glycosyltransferase</keyword>
<keyword evidence="8" id="KW-0255">Endonuclease</keyword>
<keyword evidence="10" id="KW-0695">RNA-directed DNA polymerase</keyword>
<evidence type="ECO:0000256" key="9">
    <source>
        <dbReference type="ARBA" id="ARBA00022801"/>
    </source>
</evidence>
<feature type="domain" description="Reverse transcriptase RNase H-like" evidence="11">
    <location>
        <begin position="35"/>
        <end position="136"/>
    </location>
</feature>
<keyword evidence="5" id="KW-0808">Transferase</keyword>
<evidence type="ECO:0000313" key="13">
    <source>
        <dbReference type="Proteomes" id="UP001176940"/>
    </source>
</evidence>
<evidence type="ECO:0000313" key="12">
    <source>
        <dbReference type="EMBL" id="CAJ0918837.1"/>
    </source>
</evidence>
<comment type="similarity">
    <text evidence="3">Belongs to the glycosyltransferase 6 family.</text>
</comment>
<keyword evidence="7" id="KW-0540">Nuclease</keyword>
<evidence type="ECO:0000256" key="3">
    <source>
        <dbReference type="ARBA" id="ARBA00010413"/>
    </source>
</evidence>
<proteinExistence type="inferred from homology"/>
<sequence>FYMHDIFREYLDKFLIVYLDDILIFSDDWESHVKQVEVDASEIGAGAVLSQRGSDCSVMKPCAFFSRKFSPAERNYDVGNRELLAMKWAFEEWRHWLEGAKHRVVVLTDHKNLTYLESAKRLNPRQARWSLFFARFDFVISYLPGSKNVKADALSRSFVPDSPGLSEPAGILKEGVIVSAISPDLRRVLQKFQANKPDRCPAEKLFVPDRWTNKLISELHCSVLAGHPGIFGQVESSDCPGVDSVVDRLQQIWTQLVFCFAGSSEKQRVYRRAVSSAREQNDQQSGNENPKPAYRKLGLNVLTPWLAPIIWDGIYNIKILDKQHSGTRIGLFVFAVKKYIQFLLPFLESAERYFMVGYNVTYYVFTDKVNDVVKPKMADGRILQLHDVAADQRWQDVSMRRMETLTIFTKEYMPNEIDYLICADVDMVFNDDVGVEILGDLVATLHPGYFLSEPKFFTYERRPISAAYIPQGEGDFYYMAALYGGKVEEIYKLSMECQKGIMEDKKKGIEAVWQEESHLNRYLFYNKPTKILSPEYIWANGLPHGELIKRRRFLAVHKNHQQVRN</sequence>
<dbReference type="InterPro" id="IPR029044">
    <property type="entry name" value="Nucleotide-diphossugar_trans"/>
</dbReference>
<dbReference type="Gene3D" id="3.30.70.270">
    <property type="match status" value="1"/>
</dbReference>
<dbReference type="PANTHER" id="PTHR10462">
    <property type="entry name" value="GLYCOSYLTRANSFERASE-RELATED"/>
    <property type="match status" value="1"/>
</dbReference>
<dbReference type="Gene3D" id="3.10.20.370">
    <property type="match status" value="1"/>
</dbReference>
<evidence type="ECO:0000256" key="1">
    <source>
        <dbReference type="ARBA" id="ARBA00001936"/>
    </source>
</evidence>
<organism evidence="12 13">
    <name type="scientific">Ranitomeya imitator</name>
    <name type="common">mimic poison frog</name>
    <dbReference type="NCBI Taxonomy" id="111125"/>
    <lineage>
        <taxon>Eukaryota</taxon>
        <taxon>Metazoa</taxon>
        <taxon>Chordata</taxon>
        <taxon>Craniata</taxon>
        <taxon>Vertebrata</taxon>
        <taxon>Euteleostomi</taxon>
        <taxon>Amphibia</taxon>
        <taxon>Batrachia</taxon>
        <taxon>Anura</taxon>
        <taxon>Neobatrachia</taxon>
        <taxon>Hyloidea</taxon>
        <taxon>Dendrobatidae</taxon>
        <taxon>Dendrobatinae</taxon>
        <taxon>Ranitomeya</taxon>
    </lineage>
</organism>
<dbReference type="Pfam" id="PF17917">
    <property type="entry name" value="RT_RNaseH"/>
    <property type="match status" value="1"/>
</dbReference>
<accession>A0ABN9KSK3</accession>
<evidence type="ECO:0000256" key="6">
    <source>
        <dbReference type="ARBA" id="ARBA00022695"/>
    </source>
</evidence>
<comment type="cofactor">
    <cofactor evidence="1">
        <name>Mn(2+)</name>
        <dbReference type="ChEBI" id="CHEBI:29035"/>
    </cofactor>
</comment>
<dbReference type="InterPro" id="IPR043128">
    <property type="entry name" value="Rev_trsase/Diguanyl_cyclase"/>
</dbReference>
<name>A0ABN9KSK3_9NEOB</name>
<dbReference type="PANTHER" id="PTHR10462:SF57">
    <property type="entry name" value="HISTO-BLOOD GROUP ABO SYSTEM TRANSFERASE 2"/>
    <property type="match status" value="1"/>
</dbReference>
<dbReference type="InterPro" id="IPR041373">
    <property type="entry name" value="RT_RNaseH"/>
</dbReference>